<reference evidence="2 3" key="1">
    <citation type="journal article" date="2018" name="IMA Fungus">
        <title>IMA Genome-F 9: Draft genome sequence of Annulohypoxylon stygium, Aspergillus mulundensis, Berkeleyomyces basicola (syn. Thielaviopsis basicola), Ceratocystis smalleyi, two Cercospora beticola strains, Coleophoma cylindrospora, Fusarium fracticaudum, Phialophora cf. hyalina, and Morchella septimelata.</title>
        <authorList>
            <person name="Wingfield B.D."/>
            <person name="Bills G.F."/>
            <person name="Dong Y."/>
            <person name="Huang W."/>
            <person name="Nel W.J."/>
            <person name="Swalarsk-Parry B.S."/>
            <person name="Vaghefi N."/>
            <person name="Wilken P.M."/>
            <person name="An Z."/>
            <person name="de Beer Z.W."/>
            <person name="De Vos L."/>
            <person name="Chen L."/>
            <person name="Duong T.A."/>
            <person name="Gao Y."/>
            <person name="Hammerbacher A."/>
            <person name="Kikkert J.R."/>
            <person name="Li Y."/>
            <person name="Li H."/>
            <person name="Li K."/>
            <person name="Li Q."/>
            <person name="Liu X."/>
            <person name="Ma X."/>
            <person name="Naidoo K."/>
            <person name="Pethybridge S.J."/>
            <person name="Sun J."/>
            <person name="Steenkamp E.T."/>
            <person name="van der Nest M.A."/>
            <person name="van Wyk S."/>
            <person name="Wingfield M.J."/>
            <person name="Xiong C."/>
            <person name="Yue Q."/>
            <person name="Zhang X."/>
        </authorList>
    </citation>
    <scope>NUCLEOTIDE SEQUENCE [LARGE SCALE GENOMIC DNA]</scope>
    <source>
        <strain evidence="2 3">DSM 5745</strain>
    </source>
</reference>
<organism evidence="2 3">
    <name type="scientific">Aspergillus mulundensis</name>
    <dbReference type="NCBI Taxonomy" id="1810919"/>
    <lineage>
        <taxon>Eukaryota</taxon>
        <taxon>Fungi</taxon>
        <taxon>Dikarya</taxon>
        <taxon>Ascomycota</taxon>
        <taxon>Pezizomycotina</taxon>
        <taxon>Eurotiomycetes</taxon>
        <taxon>Eurotiomycetidae</taxon>
        <taxon>Eurotiales</taxon>
        <taxon>Aspergillaceae</taxon>
        <taxon>Aspergillus</taxon>
        <taxon>Aspergillus subgen. Nidulantes</taxon>
    </lineage>
</organism>
<sequence>MSDQTQAGMLKQLRQDLLRKYELHGERVGEIWRAWSPAQRAKALKAGAAEGVMLKSRTDRSLGFTRLLIPEWNIQDLTAPSPDPSTLMAHLRHRALSPLLEQYAQGPNGQPGDADVIFHGMERGLQYSESYRYEFTQFIDEESYGVSMAARDGNMYRQVMAGMQAAVDSRHIVPRSAGELILARQVSILQALNILVEDILELGSSTRATAVPKKKQPKEINRAPPAAADSKPAKLSLDEILARAQDQKSSVEDYLGLCRKECAFLAPIVNMWFATRPELLPDERGQRLPLHTDKYKSTAFFEALHSAVIGVAVWDYICRLLQTLIDKPDDRQYRTMVLQEISNVCHFEYDRVQKLFKRYVQTCTGAKYFRRASGGGKNKAVRVVMKGKPEAVVQEDPQLGYLLHLCEPKTSAIKSVQWIAKLDELHHAEPRKLEELFDSEYDALGDLAVIAAFIQSLAASLPLPPPNGTKGQVFVSRLKSLTTELDALTDDLDLSDFVVPIDNLLEPGVAERALVVLNNFIINKAGSEIGLLYEGVTEEALNAVQVQYSENRAIEKDLQTRLSITEVSTPTPEVIIQERREKAKTRPAHSSVYSIVGDEPAAGDAEAPSRKLKVNRDAFEVFSTLFSRAEAQGQGSITWAAFQKAMQNLKFSVIPRFGSVFSFLPPGDPSLSRPFTIHRPHQSRIEGYKLIYFANRLKRIYGWGTDTFEVA</sequence>
<protein>
    <recommendedName>
        <fullName evidence="4">Ipa protein</fullName>
    </recommendedName>
</protein>
<accession>A0A3D8RZR3</accession>
<evidence type="ECO:0000313" key="3">
    <source>
        <dbReference type="Proteomes" id="UP000256690"/>
    </source>
</evidence>
<gene>
    <name evidence="2" type="ORF">DSM5745_06163</name>
</gene>
<keyword evidence="3" id="KW-1185">Reference proteome</keyword>
<dbReference type="OrthoDB" id="2922289at2759"/>
<evidence type="ECO:0000313" key="2">
    <source>
        <dbReference type="EMBL" id="RDW79311.1"/>
    </source>
</evidence>
<dbReference type="PANTHER" id="PTHR40788">
    <property type="entry name" value="CLR5 DOMAIN-CONTAINING PROTEIN-RELATED"/>
    <property type="match status" value="1"/>
</dbReference>
<dbReference type="GeneID" id="38116533"/>
<dbReference type="EMBL" id="PVWQ01000006">
    <property type="protein sequence ID" value="RDW79311.1"/>
    <property type="molecule type" value="Genomic_DNA"/>
</dbReference>
<dbReference type="AlphaFoldDB" id="A0A3D8RZR3"/>
<evidence type="ECO:0008006" key="4">
    <source>
        <dbReference type="Google" id="ProtNLM"/>
    </source>
</evidence>
<dbReference type="PANTHER" id="PTHR40788:SF1">
    <property type="entry name" value="IPA PROTEIN"/>
    <property type="match status" value="1"/>
</dbReference>
<dbReference type="Proteomes" id="UP000256690">
    <property type="component" value="Unassembled WGS sequence"/>
</dbReference>
<evidence type="ECO:0000256" key="1">
    <source>
        <dbReference type="SAM" id="MobiDB-lite"/>
    </source>
</evidence>
<comment type="caution">
    <text evidence="2">The sequence shown here is derived from an EMBL/GenBank/DDBJ whole genome shotgun (WGS) entry which is preliminary data.</text>
</comment>
<dbReference type="STRING" id="1810919.A0A3D8RZR3"/>
<feature type="region of interest" description="Disordered" evidence="1">
    <location>
        <begin position="210"/>
        <end position="230"/>
    </location>
</feature>
<name>A0A3D8RZR3_9EURO</name>
<proteinExistence type="predicted"/>
<dbReference type="RefSeq" id="XP_026604011.1">
    <property type="nucleotide sequence ID" value="XM_026748179.1"/>
</dbReference>